<feature type="domain" description="HTH lysR-type" evidence="5">
    <location>
        <begin position="15"/>
        <end position="72"/>
    </location>
</feature>
<dbReference type="InterPro" id="IPR036390">
    <property type="entry name" value="WH_DNA-bd_sf"/>
</dbReference>
<comment type="caution">
    <text evidence="6">The sequence shown here is derived from an EMBL/GenBank/DDBJ whole genome shotgun (WGS) entry which is preliminary data.</text>
</comment>
<dbReference type="STRING" id="411684.HPDFL43_20332"/>
<keyword evidence="7" id="KW-1185">Reference proteome</keyword>
<name>A9CWW6_HOEPD</name>
<organism evidence="6 7">
    <name type="scientific">Hoeflea phototrophica (strain DSM 17068 / NCIMB 14078 / DFL-43)</name>
    <dbReference type="NCBI Taxonomy" id="411684"/>
    <lineage>
        <taxon>Bacteria</taxon>
        <taxon>Pseudomonadati</taxon>
        <taxon>Pseudomonadota</taxon>
        <taxon>Alphaproteobacteria</taxon>
        <taxon>Hyphomicrobiales</taxon>
        <taxon>Rhizobiaceae</taxon>
        <taxon>Hoeflea</taxon>
    </lineage>
</organism>
<evidence type="ECO:0000313" key="6">
    <source>
        <dbReference type="EMBL" id="EDQ35579.2"/>
    </source>
</evidence>
<dbReference type="Pfam" id="PF00126">
    <property type="entry name" value="HTH_1"/>
    <property type="match status" value="1"/>
</dbReference>
<reference evidence="6 7" key="2">
    <citation type="submission" date="2012-06" db="EMBL/GenBank/DDBJ databases">
        <authorList>
            <person name="Fiebig A."/>
        </authorList>
    </citation>
    <scope>NUCLEOTIDE SEQUENCE [LARGE SCALE GENOMIC DNA]</scope>
    <source>
        <strain evidence="6 7">DFL-43</strain>
    </source>
</reference>
<gene>
    <name evidence="6" type="ORF">HPDFL43_20332</name>
</gene>
<dbReference type="SUPFAM" id="SSF46785">
    <property type="entry name" value="Winged helix' DNA-binding domain"/>
    <property type="match status" value="1"/>
</dbReference>
<dbReference type="PROSITE" id="PS50931">
    <property type="entry name" value="HTH_LYSR"/>
    <property type="match status" value="1"/>
</dbReference>
<sequence>MNFANSMCNTAQTMIDWSDLRYVLETVRHSGLSGAARALGVNHATVARRIQAAEQASGAVLFDRLPGGYAPTAAGLEAARAAEAMEAANAALSLSITARDERLSGPLSVTAPQLLIERVLGGILAEFCAAHPEIELQLFASNEALNLSQREADVAIRVSDAPLDTLVGSRVADQRAAVYVSRAYGERLGTTPGQRLDWIRFSHWPGVPAELNTAWPERRVALVLDDMAAAIGAVRAGIGATRMPCFLGETDPQLVRLPGVPLFAYPSIWVLTHRDLQRVRRIETFVEFASARLRRLRPVFVGDPKG</sequence>
<evidence type="ECO:0000313" key="7">
    <source>
        <dbReference type="Proteomes" id="UP000004291"/>
    </source>
</evidence>
<dbReference type="PANTHER" id="PTHR30537">
    <property type="entry name" value="HTH-TYPE TRANSCRIPTIONAL REGULATOR"/>
    <property type="match status" value="1"/>
</dbReference>
<dbReference type="GO" id="GO:0043565">
    <property type="term" value="F:sequence-specific DNA binding"/>
    <property type="evidence" value="ECO:0007669"/>
    <property type="project" value="TreeGrafter"/>
</dbReference>
<dbReference type="Gene3D" id="3.40.190.290">
    <property type="match status" value="1"/>
</dbReference>
<dbReference type="eggNOG" id="COG0583">
    <property type="taxonomic scope" value="Bacteria"/>
</dbReference>
<dbReference type="InterPro" id="IPR005119">
    <property type="entry name" value="LysR_subst-bd"/>
</dbReference>
<dbReference type="GO" id="GO:0006351">
    <property type="term" value="P:DNA-templated transcription"/>
    <property type="evidence" value="ECO:0007669"/>
    <property type="project" value="TreeGrafter"/>
</dbReference>
<keyword evidence="3" id="KW-0238">DNA-binding</keyword>
<keyword evidence="2" id="KW-0805">Transcription regulation</keyword>
<dbReference type="SUPFAM" id="SSF53850">
    <property type="entry name" value="Periplasmic binding protein-like II"/>
    <property type="match status" value="1"/>
</dbReference>
<evidence type="ECO:0000256" key="2">
    <source>
        <dbReference type="ARBA" id="ARBA00023015"/>
    </source>
</evidence>
<dbReference type="PANTHER" id="PTHR30537:SF3">
    <property type="entry name" value="TRANSCRIPTIONAL REGULATORY PROTEIN"/>
    <property type="match status" value="1"/>
</dbReference>
<evidence type="ECO:0000256" key="4">
    <source>
        <dbReference type="ARBA" id="ARBA00023163"/>
    </source>
</evidence>
<dbReference type="Gene3D" id="1.10.10.10">
    <property type="entry name" value="Winged helix-like DNA-binding domain superfamily/Winged helix DNA-binding domain"/>
    <property type="match status" value="1"/>
</dbReference>
<dbReference type="InterPro" id="IPR000847">
    <property type="entry name" value="LysR_HTH_N"/>
</dbReference>
<dbReference type="EMBL" id="ABIA03000001">
    <property type="protein sequence ID" value="EDQ35579.2"/>
    <property type="molecule type" value="Genomic_DNA"/>
</dbReference>
<keyword evidence="4" id="KW-0804">Transcription</keyword>
<evidence type="ECO:0000256" key="1">
    <source>
        <dbReference type="ARBA" id="ARBA00009437"/>
    </source>
</evidence>
<proteinExistence type="inferred from homology"/>
<dbReference type="InterPro" id="IPR036388">
    <property type="entry name" value="WH-like_DNA-bd_sf"/>
</dbReference>
<evidence type="ECO:0000256" key="3">
    <source>
        <dbReference type="ARBA" id="ARBA00023125"/>
    </source>
</evidence>
<evidence type="ECO:0000259" key="5">
    <source>
        <dbReference type="PROSITE" id="PS50931"/>
    </source>
</evidence>
<protein>
    <submittedName>
        <fullName evidence="6">Transcriptional regulator</fullName>
    </submittedName>
</protein>
<accession>A9CWW6</accession>
<dbReference type="Proteomes" id="UP000004291">
    <property type="component" value="Chromosome"/>
</dbReference>
<dbReference type="OrthoDB" id="9796526at2"/>
<dbReference type="Pfam" id="PF03466">
    <property type="entry name" value="LysR_substrate"/>
    <property type="match status" value="1"/>
</dbReference>
<comment type="similarity">
    <text evidence="1">Belongs to the LysR transcriptional regulatory family.</text>
</comment>
<dbReference type="HOGENOM" id="CLU_039613_2_1_5"/>
<dbReference type="AlphaFoldDB" id="A9CWW6"/>
<reference evidence="6 7" key="1">
    <citation type="submission" date="2007-10" db="EMBL/GenBank/DDBJ databases">
        <authorList>
            <person name="Wagner-Dobler I."/>
            <person name="Ferriera S."/>
            <person name="Johnson J."/>
            <person name="Kravitz S."/>
            <person name="Beeson K."/>
            <person name="Sutton G."/>
            <person name="Rogers Y.-H."/>
            <person name="Friedman R."/>
            <person name="Frazier M."/>
            <person name="Venter J.C."/>
        </authorList>
    </citation>
    <scope>NUCLEOTIDE SEQUENCE [LARGE SCALE GENOMIC DNA]</scope>
    <source>
        <strain evidence="6 7">DFL-43</strain>
    </source>
</reference>
<dbReference type="GO" id="GO:0003700">
    <property type="term" value="F:DNA-binding transcription factor activity"/>
    <property type="evidence" value="ECO:0007669"/>
    <property type="project" value="InterPro"/>
</dbReference>
<dbReference type="InterPro" id="IPR058163">
    <property type="entry name" value="LysR-type_TF_proteobact-type"/>
</dbReference>